<sequence>MRAVSTWLRRTPAYKAMRQVPRRVRRHLMLELETLRREEEQVARTLSLRRKPRLTLVDEETTTVVTSQERAALETAQRGRFTPSRAQDRREYAARGHGPVHER</sequence>
<feature type="region of interest" description="Disordered" evidence="1">
    <location>
        <begin position="74"/>
        <end position="103"/>
    </location>
</feature>
<dbReference type="RefSeq" id="WP_200341982.1">
    <property type="nucleotide sequence ID" value="NZ_NRRL01000055.1"/>
</dbReference>
<evidence type="ECO:0000313" key="2">
    <source>
        <dbReference type="EMBL" id="MBK1669646.1"/>
    </source>
</evidence>
<keyword evidence="3" id="KW-1185">Reference proteome</keyword>
<name>A0ABS1DGP5_9PROT</name>
<reference evidence="2 3" key="1">
    <citation type="journal article" date="2020" name="Microorganisms">
        <title>Osmotic Adaptation and Compatible Solute Biosynthesis of Phototrophic Bacteria as Revealed from Genome Analyses.</title>
        <authorList>
            <person name="Imhoff J.F."/>
            <person name="Rahn T."/>
            <person name="Kunzel S."/>
            <person name="Keller A."/>
            <person name="Neulinger S.C."/>
        </authorList>
    </citation>
    <scope>NUCLEOTIDE SEQUENCE [LARGE SCALE GENOMIC DNA]</scope>
    <source>
        <strain evidence="2 3">DSM 9895</strain>
    </source>
</reference>
<protein>
    <submittedName>
        <fullName evidence="2">Uncharacterized protein</fullName>
    </submittedName>
</protein>
<feature type="compositionally biased region" description="Basic and acidic residues" evidence="1">
    <location>
        <begin position="86"/>
        <end position="103"/>
    </location>
</feature>
<evidence type="ECO:0000313" key="3">
    <source>
        <dbReference type="Proteomes" id="UP001296873"/>
    </source>
</evidence>
<accession>A0ABS1DGP5</accession>
<evidence type="ECO:0000256" key="1">
    <source>
        <dbReference type="SAM" id="MobiDB-lite"/>
    </source>
</evidence>
<organism evidence="2 3">
    <name type="scientific">Rhodovibrio sodomensis</name>
    <dbReference type="NCBI Taxonomy" id="1088"/>
    <lineage>
        <taxon>Bacteria</taxon>
        <taxon>Pseudomonadati</taxon>
        <taxon>Pseudomonadota</taxon>
        <taxon>Alphaproteobacteria</taxon>
        <taxon>Rhodospirillales</taxon>
        <taxon>Rhodovibrionaceae</taxon>
        <taxon>Rhodovibrio</taxon>
    </lineage>
</organism>
<proteinExistence type="predicted"/>
<comment type="caution">
    <text evidence="2">The sequence shown here is derived from an EMBL/GenBank/DDBJ whole genome shotgun (WGS) entry which is preliminary data.</text>
</comment>
<dbReference type="Proteomes" id="UP001296873">
    <property type="component" value="Unassembled WGS sequence"/>
</dbReference>
<gene>
    <name evidence="2" type="ORF">CKO28_16530</name>
</gene>
<dbReference type="EMBL" id="NRRL01000055">
    <property type="protein sequence ID" value="MBK1669646.1"/>
    <property type="molecule type" value="Genomic_DNA"/>
</dbReference>